<dbReference type="GeneTree" id="ENSGT00390000000618"/>
<reference evidence="5" key="3">
    <citation type="submission" date="2025-09" db="UniProtKB">
        <authorList>
            <consortium name="Ensembl"/>
        </authorList>
    </citation>
    <scope>IDENTIFICATION</scope>
    <source>
        <strain evidence="5">breed Abyssinian</strain>
    </source>
</reference>
<evidence type="ECO:0000256" key="2">
    <source>
        <dbReference type="ARBA" id="ARBA00022514"/>
    </source>
</evidence>
<protein>
    <recommendedName>
        <fullName evidence="4">Chemokine interleukin-8-like domain-containing protein</fullName>
    </recommendedName>
</protein>
<proteinExistence type="predicted"/>
<evidence type="ECO:0000256" key="1">
    <source>
        <dbReference type="ARBA" id="ARBA00022500"/>
    </source>
</evidence>
<evidence type="ECO:0000313" key="6">
    <source>
        <dbReference type="Proteomes" id="UP000823872"/>
    </source>
</evidence>
<name>A0ABI7XSV2_FELCA</name>
<organism evidence="5 6">
    <name type="scientific">Felis catus</name>
    <name type="common">Cat</name>
    <name type="synonym">Felis silvestris catus</name>
    <dbReference type="NCBI Taxonomy" id="9685"/>
    <lineage>
        <taxon>Eukaryota</taxon>
        <taxon>Metazoa</taxon>
        <taxon>Chordata</taxon>
        <taxon>Craniata</taxon>
        <taxon>Vertebrata</taxon>
        <taxon>Euteleostomi</taxon>
        <taxon>Mammalia</taxon>
        <taxon>Eutheria</taxon>
        <taxon>Laurasiatheria</taxon>
        <taxon>Carnivora</taxon>
        <taxon>Feliformia</taxon>
        <taxon>Felidae</taxon>
        <taxon>Felinae</taxon>
        <taxon>Felis</taxon>
    </lineage>
</organism>
<dbReference type="InterPro" id="IPR036048">
    <property type="entry name" value="Interleukin_8-like_sf"/>
</dbReference>
<keyword evidence="2" id="KW-0202">Cytokine</keyword>
<gene>
    <name evidence="5" type="primary">CXCL14</name>
</gene>
<keyword evidence="1" id="KW-0145">Chemotaxis</keyword>
<accession>A0ABI7XSV2</accession>
<feature type="signal peptide" evidence="3">
    <location>
        <begin position="1"/>
        <end position="22"/>
    </location>
</feature>
<sequence length="92" mass="10332">MRVLSAALLLLLLALCAARVDGSKCKCSRKGPKIRYSDVKKLEMKPKYPHCEEKMVIIERKLTAGTCEKALRNLVKTGRGLRRSKHSHQSPS</sequence>
<dbReference type="SUPFAM" id="SSF54117">
    <property type="entry name" value="Interleukin 8-like chemokines"/>
    <property type="match status" value="1"/>
</dbReference>
<evidence type="ECO:0000313" key="5">
    <source>
        <dbReference type="Ensembl" id="ENSFCTP00005025622.1"/>
    </source>
</evidence>
<dbReference type="InterPro" id="IPR001811">
    <property type="entry name" value="Chemokine_IL8-like_dom"/>
</dbReference>
<dbReference type="Proteomes" id="UP000823872">
    <property type="component" value="Chromosome A1"/>
</dbReference>
<dbReference type="Ensembl" id="ENSFCTT00005036907.1">
    <property type="protein sequence ID" value="ENSFCTP00005025622.1"/>
    <property type="gene ID" value="ENSFCTG00005013013.1"/>
</dbReference>
<keyword evidence="3" id="KW-0732">Signal</keyword>
<evidence type="ECO:0000259" key="4">
    <source>
        <dbReference type="Pfam" id="PF00048"/>
    </source>
</evidence>
<dbReference type="Pfam" id="PF00048">
    <property type="entry name" value="IL8"/>
    <property type="match status" value="1"/>
</dbReference>
<dbReference type="PRINTS" id="PR00436">
    <property type="entry name" value="INTERLEUKIN8"/>
</dbReference>
<keyword evidence="6" id="KW-1185">Reference proteome</keyword>
<dbReference type="Gene3D" id="2.40.50.40">
    <property type="match status" value="1"/>
</dbReference>
<reference evidence="5" key="2">
    <citation type="submission" date="2025-08" db="UniProtKB">
        <authorList>
            <consortium name="Ensembl"/>
        </authorList>
    </citation>
    <scope>IDENTIFICATION</scope>
    <source>
        <strain evidence="5">breed Abyssinian</strain>
    </source>
</reference>
<feature type="domain" description="Chemokine interleukin-8-like" evidence="4">
    <location>
        <begin position="23"/>
        <end position="67"/>
    </location>
</feature>
<feature type="chain" id="PRO_5045591462" description="Chemokine interleukin-8-like domain-containing protein" evidence="3">
    <location>
        <begin position="23"/>
        <end position="92"/>
    </location>
</feature>
<evidence type="ECO:0000256" key="3">
    <source>
        <dbReference type="SAM" id="SignalP"/>
    </source>
</evidence>
<reference evidence="5 6" key="1">
    <citation type="submission" date="2021-02" db="EMBL/GenBank/DDBJ databases">
        <title>Safari Cat Assemblies.</title>
        <authorList>
            <person name="Bredemeyer K.R."/>
            <person name="Murphy W.J."/>
        </authorList>
    </citation>
    <scope>NUCLEOTIDE SEQUENCE [LARGE SCALE GENOMIC DNA]</scope>
</reference>